<reference evidence="12 13" key="1">
    <citation type="submission" date="2015-10" db="EMBL/GenBank/DDBJ databases">
        <title>Metagenome-Assembled Genomes uncover a global brackish microbiome.</title>
        <authorList>
            <person name="Hugerth L.W."/>
            <person name="Larsson J."/>
            <person name="Alneberg J."/>
            <person name="Lindh M.V."/>
            <person name="Legrand C."/>
            <person name="Pinhassi J."/>
            <person name="Andersson A.F."/>
        </authorList>
    </citation>
    <scope>NUCLEOTIDE SEQUENCE [LARGE SCALE GENOMIC DNA]</scope>
    <source>
        <strain evidence="12">BACL18 MAG-120507-bin52</strain>
    </source>
</reference>
<dbReference type="AlphaFoldDB" id="A0A0R2RLB3"/>
<comment type="subunit">
    <text evidence="10">Component of the Sec protein translocase complex. Heterotrimer consisting of SecY, SecE and SecG subunits. The heterotrimers can form oligomers, although 1 heterotrimer is thought to be able to translocate proteins. Interacts with the ribosome. Interacts with SecDF, and other proteins may be involved. Interacts with SecA.</text>
</comment>
<feature type="transmembrane region" description="Helical" evidence="10">
    <location>
        <begin position="412"/>
        <end position="433"/>
    </location>
</feature>
<feature type="transmembrane region" description="Helical" evidence="10">
    <location>
        <begin position="289"/>
        <end position="313"/>
    </location>
</feature>
<keyword evidence="6 10" id="KW-1133">Transmembrane helix</keyword>
<evidence type="ECO:0000313" key="12">
    <source>
        <dbReference type="EMBL" id="KRO63281.1"/>
    </source>
</evidence>
<dbReference type="InterPro" id="IPR023201">
    <property type="entry name" value="SecY_dom_sf"/>
</dbReference>
<feature type="transmembrane region" description="Helical" evidence="10">
    <location>
        <begin position="118"/>
        <end position="135"/>
    </location>
</feature>
<dbReference type="InterPro" id="IPR026593">
    <property type="entry name" value="SecY"/>
</dbReference>
<feature type="transmembrane region" description="Helical" evidence="10">
    <location>
        <begin position="233"/>
        <end position="255"/>
    </location>
</feature>
<dbReference type="InterPro" id="IPR030659">
    <property type="entry name" value="SecY_CS"/>
</dbReference>
<gene>
    <name evidence="10" type="primary">secY</name>
    <name evidence="12" type="ORF">ABR82_05875</name>
</gene>
<evidence type="ECO:0000256" key="2">
    <source>
        <dbReference type="ARBA" id="ARBA00005751"/>
    </source>
</evidence>
<evidence type="ECO:0000313" key="13">
    <source>
        <dbReference type="Proteomes" id="UP000051269"/>
    </source>
</evidence>
<feature type="transmembrane region" description="Helical" evidence="10">
    <location>
        <begin position="198"/>
        <end position="221"/>
    </location>
</feature>
<keyword evidence="4 10" id="KW-0812">Transmembrane</keyword>
<dbReference type="InterPro" id="IPR002208">
    <property type="entry name" value="SecY/SEC61-alpha"/>
</dbReference>
<evidence type="ECO:0000256" key="5">
    <source>
        <dbReference type="ARBA" id="ARBA00022927"/>
    </source>
</evidence>
<evidence type="ECO:0000256" key="9">
    <source>
        <dbReference type="ARBA" id="ARBA00039733"/>
    </source>
</evidence>
<keyword evidence="7 10" id="KW-0811">Translocation</keyword>
<evidence type="ECO:0000256" key="8">
    <source>
        <dbReference type="ARBA" id="ARBA00023136"/>
    </source>
</evidence>
<evidence type="ECO:0000256" key="4">
    <source>
        <dbReference type="ARBA" id="ARBA00022692"/>
    </source>
</evidence>
<keyword evidence="3 10" id="KW-0813">Transport</keyword>
<evidence type="ECO:0000256" key="3">
    <source>
        <dbReference type="ARBA" id="ARBA00022448"/>
    </source>
</evidence>
<organism evidence="12 13">
    <name type="scientific">Verrucomicrobia subdivision 6 bacterium BACL9 MAG-120507-bin52</name>
    <dbReference type="NCBI Taxonomy" id="1655590"/>
    <lineage>
        <taxon>Bacteria</taxon>
        <taxon>Pseudomonadati</taxon>
        <taxon>Verrucomicrobiota</taxon>
        <taxon>Verrucomicrobiia</taxon>
        <taxon>Verrucomicrobiales</taxon>
        <taxon>Verrucomicrobia subdivision 6</taxon>
    </lineage>
</organism>
<name>A0A0R2RLB3_9BACT</name>
<dbReference type="GO" id="GO:0043952">
    <property type="term" value="P:protein transport by the Sec complex"/>
    <property type="evidence" value="ECO:0007669"/>
    <property type="project" value="UniProtKB-UniRule"/>
</dbReference>
<dbReference type="GO" id="GO:0065002">
    <property type="term" value="P:intracellular protein transmembrane transport"/>
    <property type="evidence" value="ECO:0007669"/>
    <property type="project" value="UniProtKB-UniRule"/>
</dbReference>
<dbReference type="NCBIfam" id="TIGR00967">
    <property type="entry name" value="3a0501s007"/>
    <property type="match status" value="1"/>
</dbReference>
<feature type="transmembrane region" description="Helical" evidence="10">
    <location>
        <begin position="166"/>
        <end position="186"/>
    </location>
</feature>
<comment type="caution">
    <text evidence="10">Lacks conserved residue(s) required for the propagation of feature annotation.</text>
</comment>
<feature type="transmembrane region" description="Helical" evidence="10">
    <location>
        <begin position="388"/>
        <end position="406"/>
    </location>
</feature>
<evidence type="ECO:0000256" key="10">
    <source>
        <dbReference type="HAMAP-Rule" id="MF_01465"/>
    </source>
</evidence>
<dbReference type="FunFam" id="1.10.3370.10:FF:000001">
    <property type="entry name" value="Preprotein translocase subunit SecY"/>
    <property type="match status" value="1"/>
</dbReference>
<dbReference type="Gene3D" id="1.10.3370.10">
    <property type="entry name" value="SecY subunit domain"/>
    <property type="match status" value="1"/>
</dbReference>
<dbReference type="Proteomes" id="UP000051269">
    <property type="component" value="Unassembled WGS sequence"/>
</dbReference>
<feature type="transmembrane region" description="Helical" evidence="10">
    <location>
        <begin position="333"/>
        <end position="353"/>
    </location>
</feature>
<keyword evidence="8 10" id="KW-0472">Membrane</keyword>
<dbReference type="Pfam" id="PF00344">
    <property type="entry name" value="SecY"/>
    <property type="match status" value="1"/>
</dbReference>
<evidence type="ECO:0000256" key="1">
    <source>
        <dbReference type="ARBA" id="ARBA00004141"/>
    </source>
</evidence>
<evidence type="ECO:0000256" key="6">
    <source>
        <dbReference type="ARBA" id="ARBA00022989"/>
    </source>
</evidence>
<proteinExistence type="inferred from homology"/>
<evidence type="ECO:0000256" key="11">
    <source>
        <dbReference type="RuleBase" id="RU004349"/>
    </source>
</evidence>
<dbReference type="GO" id="GO:0005886">
    <property type="term" value="C:plasma membrane"/>
    <property type="evidence" value="ECO:0007669"/>
    <property type="project" value="UniProtKB-SubCell"/>
</dbReference>
<dbReference type="SUPFAM" id="SSF103491">
    <property type="entry name" value="Preprotein translocase SecY subunit"/>
    <property type="match status" value="1"/>
</dbReference>
<comment type="caution">
    <text evidence="12">The sequence shown here is derived from an EMBL/GenBank/DDBJ whole genome shotgun (WGS) entry which is preliminary data.</text>
</comment>
<dbReference type="PROSITE" id="PS00756">
    <property type="entry name" value="SECY_2"/>
    <property type="match status" value="1"/>
</dbReference>
<dbReference type="PIRSF" id="PIRSF004557">
    <property type="entry name" value="SecY"/>
    <property type="match status" value="1"/>
</dbReference>
<dbReference type="EMBL" id="LIBO01000001">
    <property type="protein sequence ID" value="KRO63281.1"/>
    <property type="molecule type" value="Genomic_DNA"/>
</dbReference>
<dbReference type="PRINTS" id="PR00303">
    <property type="entry name" value="SECYTRNLCASE"/>
</dbReference>
<comment type="similarity">
    <text evidence="2 10 11">Belongs to the SecY/SEC61-alpha family.</text>
</comment>
<sequence>MLHALFNCFKIPELRHRIIFTLALIVVVRIGASIPCPGINPLVLGEFFRQVVDQQDQGSVIGLFNLFSGGALENCAIFSLTIMPYISASIVMQLATGVIPSLGKLVREEGGRQKITQYTRFGTLVLCVVQGYLLATSFENPTQIPIFSGIDQVIQKLGPLVPEPGIAFRAMTVITLTAGTMLLMWIGEQVTEKGIGNGISLVITVGIVARLPAALVAGWQVFVPPAGSGREPISPFILFLLLAFLFVVIASTIALTQALRKVSVQYAKQVRGNRVYGGQTSFLPLKVNYAGVMPIIFANAILLFPASIIGFLFPGSPTANRIAAALATGTLHYVLYAGMIFFFSYFWVAMVFNPIQIADDMKRHGGFIPGIRPGETTAQFLDYAMTRLTFAGAIFLTALAVLPMLVQNFLGVPSITAQFFGGTGLLIIVGVMLDTMRQAETYLLQRHYDGFLKKGRIKGRTSGSVGGTAQTISERQIAWLLVLIAIIALGGIVLSLR</sequence>
<protein>
    <recommendedName>
        <fullName evidence="9 10">Protein translocase subunit SecY</fullName>
    </recommendedName>
</protein>
<dbReference type="HAMAP" id="MF_01465">
    <property type="entry name" value="SecY"/>
    <property type="match status" value="1"/>
</dbReference>
<feature type="transmembrane region" description="Helical" evidence="10">
    <location>
        <begin position="477"/>
        <end position="496"/>
    </location>
</feature>
<evidence type="ECO:0000256" key="7">
    <source>
        <dbReference type="ARBA" id="ARBA00023010"/>
    </source>
</evidence>
<dbReference type="GO" id="GO:0006605">
    <property type="term" value="P:protein targeting"/>
    <property type="evidence" value="ECO:0007669"/>
    <property type="project" value="UniProtKB-UniRule"/>
</dbReference>
<comment type="function">
    <text evidence="10">The central subunit of the protein translocation channel SecYEG. Consists of two halves formed by TMs 1-5 and 6-10. These two domains form a lateral gate at the front which open onto the bilayer between TMs 2 and 7, and are clamped together by SecE at the back. The channel is closed by both a pore ring composed of hydrophobic SecY resides and a short helix (helix 2A) on the extracellular side of the membrane which forms a plug. The plug probably moves laterally to allow the channel to open. The ring and the pore may move independently.</text>
</comment>
<dbReference type="PANTHER" id="PTHR10906">
    <property type="entry name" value="SECY/SEC61-ALPHA FAMILY MEMBER"/>
    <property type="match status" value="1"/>
</dbReference>
<keyword evidence="10" id="KW-1003">Cell membrane</keyword>
<comment type="subcellular location">
    <subcellularLocation>
        <location evidence="10">Cell membrane</location>
        <topology evidence="10">Multi-pass membrane protein</topology>
    </subcellularLocation>
    <subcellularLocation>
        <location evidence="1">Membrane</location>
        <topology evidence="1">Multi-pass membrane protein</topology>
    </subcellularLocation>
</comment>
<accession>A0A0R2RLB3</accession>
<keyword evidence="5 10" id="KW-0653">Protein transport</keyword>